<name>A0A517M3I5_9BACT</name>
<sequence length="158" mass="16703" precursor="true">MNHQTTRLQFSQAPLTLACAAMILACVSCAGAGSSVGPGPRDPDAPTDFTKTESGLKYRILRAGDGAKPVTTDEVTVHYRGWLDDQTIFDSSYKRGAPATFRLDQVVPGWTEGLQLVDEGGMIELTIPSHLGYGEAGAGGTIPGGATLHFIVELIKIN</sequence>
<evidence type="ECO:0000259" key="8">
    <source>
        <dbReference type="PROSITE" id="PS50059"/>
    </source>
</evidence>
<dbReference type="Gene3D" id="3.10.50.40">
    <property type="match status" value="1"/>
</dbReference>
<gene>
    <name evidence="9" type="ORF">EC9_36370</name>
</gene>
<accession>A0A517M3I5</accession>
<dbReference type="OrthoDB" id="280278at2"/>
<feature type="domain" description="PPIase FKBP-type" evidence="8">
    <location>
        <begin position="72"/>
        <end position="158"/>
    </location>
</feature>
<keyword evidence="10" id="KW-1185">Reference proteome</keyword>
<dbReference type="AlphaFoldDB" id="A0A517M3I5"/>
<dbReference type="InterPro" id="IPR046357">
    <property type="entry name" value="PPIase_dom_sf"/>
</dbReference>
<dbReference type="Proteomes" id="UP000319557">
    <property type="component" value="Chromosome"/>
</dbReference>
<organism evidence="9 10">
    <name type="scientific">Rosistilla ulvae</name>
    <dbReference type="NCBI Taxonomy" id="1930277"/>
    <lineage>
        <taxon>Bacteria</taxon>
        <taxon>Pseudomonadati</taxon>
        <taxon>Planctomycetota</taxon>
        <taxon>Planctomycetia</taxon>
        <taxon>Pirellulales</taxon>
        <taxon>Pirellulaceae</taxon>
        <taxon>Rosistilla</taxon>
    </lineage>
</organism>
<dbReference type="EMBL" id="CP036261">
    <property type="protein sequence ID" value="QDS89437.1"/>
    <property type="molecule type" value="Genomic_DNA"/>
</dbReference>
<keyword evidence="3 5" id="KW-0697">Rotamase</keyword>
<dbReference type="SUPFAM" id="SSF54534">
    <property type="entry name" value="FKBP-like"/>
    <property type="match status" value="1"/>
</dbReference>
<comment type="similarity">
    <text evidence="2 6">Belongs to the FKBP-type PPIase family.</text>
</comment>
<evidence type="ECO:0000313" key="9">
    <source>
        <dbReference type="EMBL" id="QDS89437.1"/>
    </source>
</evidence>
<evidence type="ECO:0000256" key="6">
    <source>
        <dbReference type="RuleBase" id="RU003915"/>
    </source>
</evidence>
<dbReference type="PROSITE" id="PS51257">
    <property type="entry name" value="PROKAR_LIPOPROTEIN"/>
    <property type="match status" value="1"/>
</dbReference>
<dbReference type="PANTHER" id="PTHR43811">
    <property type="entry name" value="FKBP-TYPE PEPTIDYL-PROLYL CIS-TRANS ISOMERASE FKPA"/>
    <property type="match status" value="1"/>
</dbReference>
<evidence type="ECO:0000256" key="1">
    <source>
        <dbReference type="ARBA" id="ARBA00000971"/>
    </source>
</evidence>
<proteinExistence type="inferred from homology"/>
<dbReference type="PANTHER" id="PTHR43811:SF19">
    <property type="entry name" value="39 KDA FK506-BINDING NUCLEAR PROTEIN"/>
    <property type="match status" value="1"/>
</dbReference>
<feature type="chain" id="PRO_5021741141" description="Peptidyl-prolyl cis-trans isomerase" evidence="7">
    <location>
        <begin position="33"/>
        <end position="158"/>
    </location>
</feature>
<evidence type="ECO:0000256" key="5">
    <source>
        <dbReference type="PROSITE-ProRule" id="PRU00277"/>
    </source>
</evidence>
<evidence type="ECO:0000256" key="7">
    <source>
        <dbReference type="SAM" id="SignalP"/>
    </source>
</evidence>
<evidence type="ECO:0000256" key="4">
    <source>
        <dbReference type="ARBA" id="ARBA00023235"/>
    </source>
</evidence>
<dbReference type="EC" id="5.2.1.8" evidence="6"/>
<protein>
    <recommendedName>
        <fullName evidence="6">Peptidyl-prolyl cis-trans isomerase</fullName>
        <ecNumber evidence="6">5.2.1.8</ecNumber>
    </recommendedName>
</protein>
<evidence type="ECO:0000256" key="2">
    <source>
        <dbReference type="ARBA" id="ARBA00006577"/>
    </source>
</evidence>
<keyword evidence="4 5" id="KW-0413">Isomerase</keyword>
<comment type="catalytic activity">
    <reaction evidence="1 5 6">
        <text>[protein]-peptidylproline (omega=180) = [protein]-peptidylproline (omega=0)</text>
        <dbReference type="Rhea" id="RHEA:16237"/>
        <dbReference type="Rhea" id="RHEA-COMP:10747"/>
        <dbReference type="Rhea" id="RHEA-COMP:10748"/>
        <dbReference type="ChEBI" id="CHEBI:83833"/>
        <dbReference type="ChEBI" id="CHEBI:83834"/>
        <dbReference type="EC" id="5.2.1.8"/>
    </reaction>
</comment>
<dbReference type="InterPro" id="IPR001179">
    <property type="entry name" value="PPIase_FKBP_dom"/>
</dbReference>
<keyword evidence="7" id="KW-0732">Signal</keyword>
<dbReference type="GO" id="GO:0003755">
    <property type="term" value="F:peptidyl-prolyl cis-trans isomerase activity"/>
    <property type="evidence" value="ECO:0007669"/>
    <property type="project" value="UniProtKB-UniRule"/>
</dbReference>
<feature type="signal peptide" evidence="7">
    <location>
        <begin position="1"/>
        <end position="32"/>
    </location>
</feature>
<dbReference type="Pfam" id="PF00254">
    <property type="entry name" value="FKBP_C"/>
    <property type="match status" value="1"/>
</dbReference>
<dbReference type="KEGG" id="ruv:EC9_36370"/>
<dbReference type="FunFam" id="3.10.50.40:FF:000006">
    <property type="entry name" value="Peptidyl-prolyl cis-trans isomerase"/>
    <property type="match status" value="1"/>
</dbReference>
<evidence type="ECO:0000313" key="10">
    <source>
        <dbReference type="Proteomes" id="UP000319557"/>
    </source>
</evidence>
<reference evidence="9 10" key="1">
    <citation type="submission" date="2019-02" db="EMBL/GenBank/DDBJ databases">
        <title>Deep-cultivation of Planctomycetes and their phenomic and genomic characterization uncovers novel biology.</title>
        <authorList>
            <person name="Wiegand S."/>
            <person name="Jogler M."/>
            <person name="Boedeker C."/>
            <person name="Pinto D."/>
            <person name="Vollmers J."/>
            <person name="Rivas-Marin E."/>
            <person name="Kohn T."/>
            <person name="Peeters S.H."/>
            <person name="Heuer A."/>
            <person name="Rast P."/>
            <person name="Oberbeckmann S."/>
            <person name="Bunk B."/>
            <person name="Jeske O."/>
            <person name="Meyerdierks A."/>
            <person name="Storesund J.E."/>
            <person name="Kallscheuer N."/>
            <person name="Luecker S."/>
            <person name="Lage O.M."/>
            <person name="Pohl T."/>
            <person name="Merkel B.J."/>
            <person name="Hornburger P."/>
            <person name="Mueller R.-W."/>
            <person name="Bruemmer F."/>
            <person name="Labrenz M."/>
            <person name="Spormann A.M."/>
            <person name="Op den Camp H."/>
            <person name="Overmann J."/>
            <person name="Amann R."/>
            <person name="Jetten M.S.M."/>
            <person name="Mascher T."/>
            <person name="Medema M.H."/>
            <person name="Devos D.P."/>
            <person name="Kaster A.-K."/>
            <person name="Ovreas L."/>
            <person name="Rohde M."/>
            <person name="Galperin M.Y."/>
            <person name="Jogler C."/>
        </authorList>
    </citation>
    <scope>NUCLEOTIDE SEQUENCE [LARGE SCALE GENOMIC DNA]</scope>
    <source>
        <strain evidence="9 10">EC9</strain>
    </source>
</reference>
<evidence type="ECO:0000256" key="3">
    <source>
        <dbReference type="ARBA" id="ARBA00023110"/>
    </source>
</evidence>
<dbReference type="PROSITE" id="PS50059">
    <property type="entry name" value="FKBP_PPIASE"/>
    <property type="match status" value="1"/>
</dbReference>